<organism evidence="1 2">
    <name type="scientific">Helicobacter pylori BM012S</name>
    <dbReference type="NCBI Taxonomy" id="1407463"/>
    <lineage>
        <taxon>Bacteria</taxon>
        <taxon>Pseudomonadati</taxon>
        <taxon>Campylobacterota</taxon>
        <taxon>Epsilonproteobacteria</taxon>
        <taxon>Campylobacterales</taxon>
        <taxon>Helicobacteraceae</taxon>
        <taxon>Helicobacter</taxon>
    </lineage>
</organism>
<protein>
    <submittedName>
        <fullName evidence="1">Uncharacterized protein</fullName>
    </submittedName>
</protein>
<evidence type="ECO:0000313" key="1">
    <source>
        <dbReference type="EMBL" id="AHA89054.1"/>
    </source>
</evidence>
<evidence type="ECO:0000313" key="2">
    <source>
        <dbReference type="Proteomes" id="UP000018543"/>
    </source>
</evidence>
<dbReference type="KEGG" id="hez:U064_0109"/>
<accession>V5NKY6</accession>
<gene>
    <name evidence="1" type="ORF">U064_0109</name>
</gene>
<dbReference type="EMBL" id="CP006889">
    <property type="protein sequence ID" value="AHA89054.1"/>
    <property type="molecule type" value="Genomic_DNA"/>
</dbReference>
<reference evidence="1 2" key="1">
    <citation type="journal article" date="2013" name="PLoS ONE">
        <title>Helicobacter pylori genomic microevolution during naturally occurring transmission between adults.</title>
        <authorList>
            <person name="Linz B."/>
            <person name="Windsor H.M."/>
            <person name="Gajewski J.P."/>
            <person name="Hake C.M."/>
            <person name="Drautz D.I."/>
            <person name="Schuster S.C."/>
            <person name="Marshall B.J."/>
        </authorList>
    </citation>
    <scope>NUCLEOTIDE SEQUENCE [LARGE SCALE GENOMIC DNA]</scope>
    <source>
        <strain evidence="1 2">BM012S</strain>
    </source>
</reference>
<name>V5NKY6_HELPX</name>
<dbReference type="HOGENOM" id="CLU_2117642_0_0_7"/>
<dbReference type="Proteomes" id="UP000018543">
    <property type="component" value="Chromosome"/>
</dbReference>
<proteinExistence type="predicted"/>
<dbReference type="AlphaFoldDB" id="V5NKY6"/>
<sequence length="114" mass="13314">MRLLGLWWFLVLATAWSCQKSLVRGVTLDTIAKKIGIQIRWNGYQRIRLSCLDLSLFMRLLGLWWFLVLATAWSCQKSLVRGVTLDTIAKKIGIQIRWNGYQRIRLSCLDLLFI</sequence>
<dbReference type="RefSeq" id="WP_023591546.1">
    <property type="nucleotide sequence ID" value="NC_022911.1"/>
</dbReference>